<evidence type="ECO:0000313" key="1">
    <source>
        <dbReference type="EMBL" id="EDR04246.1"/>
    </source>
</evidence>
<dbReference type="GeneID" id="6080726"/>
<accession>B0DMA4</accession>
<dbReference type="HOGENOM" id="CLU_2979503_0_0_1"/>
<protein>
    <submittedName>
        <fullName evidence="1">Predicted protein</fullName>
    </submittedName>
</protein>
<dbReference type="EMBL" id="DS547119">
    <property type="protein sequence ID" value="EDR04246.1"/>
    <property type="molecule type" value="Genomic_DNA"/>
</dbReference>
<reference evidence="1 2" key="1">
    <citation type="journal article" date="2008" name="Nature">
        <title>The genome of Laccaria bicolor provides insights into mycorrhizal symbiosis.</title>
        <authorList>
            <person name="Martin F."/>
            <person name="Aerts A."/>
            <person name="Ahren D."/>
            <person name="Brun A."/>
            <person name="Danchin E.G.J."/>
            <person name="Duchaussoy F."/>
            <person name="Gibon J."/>
            <person name="Kohler A."/>
            <person name="Lindquist E."/>
            <person name="Pereda V."/>
            <person name="Salamov A."/>
            <person name="Shapiro H.J."/>
            <person name="Wuyts J."/>
            <person name="Blaudez D."/>
            <person name="Buee M."/>
            <person name="Brokstein P."/>
            <person name="Canbaeck B."/>
            <person name="Cohen D."/>
            <person name="Courty P.E."/>
            <person name="Coutinho P.M."/>
            <person name="Delaruelle C."/>
            <person name="Detter J.C."/>
            <person name="Deveau A."/>
            <person name="DiFazio S."/>
            <person name="Duplessis S."/>
            <person name="Fraissinet-Tachet L."/>
            <person name="Lucic E."/>
            <person name="Frey-Klett P."/>
            <person name="Fourrey C."/>
            <person name="Feussner I."/>
            <person name="Gay G."/>
            <person name="Grimwood J."/>
            <person name="Hoegger P.J."/>
            <person name="Jain P."/>
            <person name="Kilaru S."/>
            <person name="Labbe J."/>
            <person name="Lin Y.C."/>
            <person name="Legue V."/>
            <person name="Le Tacon F."/>
            <person name="Marmeisse R."/>
            <person name="Melayah D."/>
            <person name="Montanini B."/>
            <person name="Muratet M."/>
            <person name="Nehls U."/>
            <person name="Niculita-Hirzel H."/>
            <person name="Oudot-Le Secq M.P."/>
            <person name="Peter M."/>
            <person name="Quesneville H."/>
            <person name="Rajashekar B."/>
            <person name="Reich M."/>
            <person name="Rouhier N."/>
            <person name="Schmutz J."/>
            <person name="Yin T."/>
            <person name="Chalot M."/>
            <person name="Henrissat B."/>
            <person name="Kuees U."/>
            <person name="Lucas S."/>
            <person name="Van de Peer Y."/>
            <person name="Podila G.K."/>
            <person name="Polle A."/>
            <person name="Pukkila P.J."/>
            <person name="Richardson P.M."/>
            <person name="Rouze P."/>
            <person name="Sanders I.R."/>
            <person name="Stajich J.E."/>
            <person name="Tunlid A."/>
            <person name="Tuskan G."/>
            <person name="Grigoriev I.V."/>
        </authorList>
    </citation>
    <scope>NUCLEOTIDE SEQUENCE [LARGE SCALE GENOMIC DNA]</scope>
    <source>
        <strain evidence="2">S238N-H82 / ATCC MYA-4686</strain>
    </source>
</reference>
<dbReference type="AlphaFoldDB" id="B0DMA4"/>
<proteinExistence type="predicted"/>
<sequence length="58" mass="6917">MLTAQSWQTSAHREFVENRIFFFPRTIRNGLHDFPLFELPVIECSDFFLNVLEIKTLT</sequence>
<keyword evidence="2" id="KW-1185">Reference proteome</keyword>
<name>B0DMA4_LACBS</name>
<dbReference type="KEGG" id="lbc:LACBIDRAFT_304766"/>
<dbReference type="Proteomes" id="UP000001194">
    <property type="component" value="Unassembled WGS sequence"/>
</dbReference>
<dbReference type="InParanoid" id="B0DMA4"/>
<gene>
    <name evidence="1" type="ORF">LACBIDRAFT_304766</name>
</gene>
<dbReference type="RefSeq" id="XP_001885137.1">
    <property type="nucleotide sequence ID" value="XM_001885102.1"/>
</dbReference>
<evidence type="ECO:0000313" key="2">
    <source>
        <dbReference type="Proteomes" id="UP000001194"/>
    </source>
</evidence>
<organism evidence="2">
    <name type="scientific">Laccaria bicolor (strain S238N-H82 / ATCC MYA-4686)</name>
    <name type="common">Bicoloured deceiver</name>
    <name type="synonym">Laccaria laccata var. bicolor</name>
    <dbReference type="NCBI Taxonomy" id="486041"/>
    <lineage>
        <taxon>Eukaryota</taxon>
        <taxon>Fungi</taxon>
        <taxon>Dikarya</taxon>
        <taxon>Basidiomycota</taxon>
        <taxon>Agaricomycotina</taxon>
        <taxon>Agaricomycetes</taxon>
        <taxon>Agaricomycetidae</taxon>
        <taxon>Agaricales</taxon>
        <taxon>Agaricineae</taxon>
        <taxon>Hydnangiaceae</taxon>
        <taxon>Laccaria</taxon>
    </lineage>
</organism>